<keyword evidence="2" id="KW-0813">Transport</keyword>
<dbReference type="Proteomes" id="UP001500630">
    <property type="component" value="Unassembled WGS sequence"/>
</dbReference>
<evidence type="ECO:0000256" key="4">
    <source>
        <dbReference type="SAM" id="SignalP"/>
    </source>
</evidence>
<dbReference type="PROSITE" id="PS51257">
    <property type="entry name" value="PROKAR_LIPOPROTEIN"/>
    <property type="match status" value="1"/>
</dbReference>
<feature type="signal peptide" evidence="4">
    <location>
        <begin position="1"/>
        <end position="28"/>
    </location>
</feature>
<evidence type="ECO:0000256" key="1">
    <source>
        <dbReference type="ARBA" id="ARBA00008520"/>
    </source>
</evidence>
<dbReference type="CDD" id="cd13585">
    <property type="entry name" value="PBP2_TMBP_like"/>
    <property type="match status" value="1"/>
</dbReference>
<evidence type="ECO:0000256" key="3">
    <source>
        <dbReference type="ARBA" id="ARBA00022729"/>
    </source>
</evidence>
<organism evidence="5 6">
    <name type="scientific">Nonomuraea rosea</name>
    <dbReference type="NCBI Taxonomy" id="638574"/>
    <lineage>
        <taxon>Bacteria</taxon>
        <taxon>Bacillati</taxon>
        <taxon>Actinomycetota</taxon>
        <taxon>Actinomycetes</taxon>
        <taxon>Streptosporangiales</taxon>
        <taxon>Streptosporangiaceae</taxon>
        <taxon>Nonomuraea</taxon>
    </lineage>
</organism>
<evidence type="ECO:0000313" key="5">
    <source>
        <dbReference type="EMBL" id="GAA3534441.1"/>
    </source>
</evidence>
<dbReference type="RefSeq" id="WP_345559547.1">
    <property type="nucleotide sequence ID" value="NZ_BAABDQ010000002.1"/>
</dbReference>
<sequence length="440" mass="47464">MRVIKRSNARRLPATVCALLAVVLAATACVGRTSETTAADGTRIIRFLHSQPTGTFAEAIKLFEARHPDVHVEEQPVPFDDLNAQVQARVGAQDSSIDVFAADPPRVPSQASRGFLVDVSDDSQAIEQAVVEPALDSVSWNGKVWAYPLWTSSSFLFYNKDLLAKAGVEAPGPAADDRLTWEQVVAQAGAAQRAGARYGVGFDQVDRYFQLQPVLASAGAGDGLTGPGGLRPDVDNAGWKRVMDWYAGLHSTRLAPRGIDPQQMPDVFASGQLAYFVGGPGRIGQFVKAKGLRFGVAPHPYFAGGKPVTPTDSWAVGISAYSAHPQDARAFARFLSLDSAGALATTGKQTLPPANKVAYDRYVARTVQNGGDSVTGFKELLGHELNTTARHRPRTVGYVDFETTINKTFSDIRNGADVPESLRNAQEQLDQLLERYRDLE</sequence>
<dbReference type="Pfam" id="PF01547">
    <property type="entry name" value="SBP_bac_1"/>
    <property type="match status" value="1"/>
</dbReference>
<protein>
    <submittedName>
        <fullName evidence="5">Extracellular solute-binding protein</fullName>
    </submittedName>
</protein>
<feature type="chain" id="PRO_5045352460" evidence="4">
    <location>
        <begin position="29"/>
        <end position="440"/>
    </location>
</feature>
<evidence type="ECO:0000313" key="6">
    <source>
        <dbReference type="Proteomes" id="UP001500630"/>
    </source>
</evidence>
<dbReference type="SUPFAM" id="SSF53850">
    <property type="entry name" value="Periplasmic binding protein-like II"/>
    <property type="match status" value="1"/>
</dbReference>
<dbReference type="PANTHER" id="PTHR30061">
    <property type="entry name" value="MALTOSE-BINDING PERIPLASMIC PROTEIN"/>
    <property type="match status" value="1"/>
</dbReference>
<gene>
    <name evidence="5" type="ORF">GCM10022419_012350</name>
</gene>
<dbReference type="Gene3D" id="3.40.190.10">
    <property type="entry name" value="Periplasmic binding protein-like II"/>
    <property type="match status" value="1"/>
</dbReference>
<name>A0ABP6VI21_9ACTN</name>
<comment type="caution">
    <text evidence="5">The sequence shown here is derived from an EMBL/GenBank/DDBJ whole genome shotgun (WGS) entry which is preliminary data.</text>
</comment>
<keyword evidence="6" id="KW-1185">Reference proteome</keyword>
<comment type="similarity">
    <text evidence="1">Belongs to the bacterial solute-binding protein 1 family.</text>
</comment>
<dbReference type="PANTHER" id="PTHR30061:SF50">
    <property type="entry name" value="MALTOSE_MALTODEXTRIN-BINDING PERIPLASMIC PROTEIN"/>
    <property type="match status" value="1"/>
</dbReference>
<reference evidence="6" key="1">
    <citation type="journal article" date="2019" name="Int. J. Syst. Evol. Microbiol.">
        <title>The Global Catalogue of Microorganisms (GCM) 10K type strain sequencing project: providing services to taxonomists for standard genome sequencing and annotation.</title>
        <authorList>
            <consortium name="The Broad Institute Genomics Platform"/>
            <consortium name="The Broad Institute Genome Sequencing Center for Infectious Disease"/>
            <person name="Wu L."/>
            <person name="Ma J."/>
        </authorList>
    </citation>
    <scope>NUCLEOTIDE SEQUENCE [LARGE SCALE GENOMIC DNA]</scope>
    <source>
        <strain evidence="6">JCM 17326</strain>
    </source>
</reference>
<evidence type="ECO:0000256" key="2">
    <source>
        <dbReference type="ARBA" id="ARBA00022448"/>
    </source>
</evidence>
<accession>A0ABP6VI21</accession>
<proteinExistence type="inferred from homology"/>
<keyword evidence="3 4" id="KW-0732">Signal</keyword>
<dbReference type="EMBL" id="BAABDQ010000002">
    <property type="protein sequence ID" value="GAA3534441.1"/>
    <property type="molecule type" value="Genomic_DNA"/>
</dbReference>
<dbReference type="InterPro" id="IPR006059">
    <property type="entry name" value="SBP"/>
</dbReference>